<evidence type="ECO:0000313" key="2">
    <source>
        <dbReference type="EMBL" id="BBM81698.1"/>
    </source>
</evidence>
<reference evidence="2 3" key="1">
    <citation type="submission" date="2019-08" db="EMBL/GenBank/DDBJ databases">
        <title>Complete genome sequence of Candidatus Uab amorphum.</title>
        <authorList>
            <person name="Shiratori T."/>
            <person name="Suzuki S."/>
            <person name="Kakizawa Y."/>
            <person name="Ishida K."/>
        </authorList>
    </citation>
    <scope>NUCLEOTIDE SEQUENCE [LARGE SCALE GENOMIC DNA]</scope>
    <source>
        <strain evidence="2 3">SRT547</strain>
    </source>
</reference>
<keyword evidence="1" id="KW-1133">Transmembrane helix</keyword>
<keyword evidence="3" id="KW-1185">Reference proteome</keyword>
<accession>A0A5S9F0T7</accession>
<dbReference type="OrthoDB" id="572911at2"/>
<dbReference type="RefSeq" id="WP_151965970.1">
    <property type="nucleotide sequence ID" value="NZ_AP019860.1"/>
</dbReference>
<gene>
    <name evidence="2" type="ORF">UABAM_00037</name>
</gene>
<dbReference type="AlphaFoldDB" id="A0A5S9F0T7"/>
<dbReference type="KEGG" id="uam:UABAM_00037"/>
<dbReference type="Proteomes" id="UP000326354">
    <property type="component" value="Chromosome"/>
</dbReference>
<protein>
    <recommendedName>
        <fullName evidence="4">DUF2834 domain-containing protein</fullName>
    </recommendedName>
</protein>
<feature type="transmembrane region" description="Helical" evidence="1">
    <location>
        <begin position="42"/>
        <end position="60"/>
    </location>
</feature>
<evidence type="ECO:0008006" key="4">
    <source>
        <dbReference type="Google" id="ProtNLM"/>
    </source>
</evidence>
<evidence type="ECO:0000256" key="1">
    <source>
        <dbReference type="SAM" id="Phobius"/>
    </source>
</evidence>
<organism evidence="2 3">
    <name type="scientific">Uabimicrobium amorphum</name>
    <dbReference type="NCBI Taxonomy" id="2596890"/>
    <lineage>
        <taxon>Bacteria</taxon>
        <taxon>Pseudomonadati</taxon>
        <taxon>Planctomycetota</taxon>
        <taxon>Candidatus Uabimicrobiia</taxon>
        <taxon>Candidatus Uabimicrobiales</taxon>
        <taxon>Candidatus Uabimicrobiaceae</taxon>
        <taxon>Candidatus Uabimicrobium</taxon>
    </lineage>
</organism>
<proteinExistence type="predicted"/>
<keyword evidence="1" id="KW-0472">Membrane</keyword>
<keyword evidence="1" id="KW-0812">Transmembrane</keyword>
<name>A0A5S9F0T7_UABAM</name>
<sequence>MKMKLLFAILLIGFGAYTGYIVLNDGYWSVFEVAFSSLPAIQLYLDLAISVLLIDIWIIFDVQKSGKSWVAAVPFILLSMVFGVIGPLVYLVQRKEVE</sequence>
<evidence type="ECO:0000313" key="3">
    <source>
        <dbReference type="Proteomes" id="UP000326354"/>
    </source>
</evidence>
<feature type="transmembrane region" description="Helical" evidence="1">
    <location>
        <begin position="72"/>
        <end position="92"/>
    </location>
</feature>
<dbReference type="EMBL" id="AP019860">
    <property type="protein sequence ID" value="BBM81698.1"/>
    <property type="molecule type" value="Genomic_DNA"/>
</dbReference>